<protein>
    <submittedName>
        <fullName evidence="3">TIGR03086 family protein</fullName>
    </submittedName>
</protein>
<dbReference type="SUPFAM" id="SSF109854">
    <property type="entry name" value="DinB/YfiT-like putative metalloenzymes"/>
    <property type="match status" value="1"/>
</dbReference>
<organism evidence="3 4">
    <name type="scientific">Phytoactinopolyspora halophila</name>
    <dbReference type="NCBI Taxonomy" id="1981511"/>
    <lineage>
        <taxon>Bacteria</taxon>
        <taxon>Bacillati</taxon>
        <taxon>Actinomycetota</taxon>
        <taxon>Actinomycetes</taxon>
        <taxon>Jiangellales</taxon>
        <taxon>Jiangellaceae</taxon>
        <taxon>Phytoactinopolyspora</taxon>
    </lineage>
</organism>
<sequence>MLTNDNGADNGAGNTPGTGANSDADRTTDPDVVELDAQAVGLSLDLAETIRPEDLDRPTPCVGWTLYGLLAHMTAQNEGFAAAYHGDGDLDRWKWVVTNTDPVAAHRSSAERVLAAFATRELDRMMPMPEFGADLTIPAHQAIGMHLVDYVVHSWDLARTLDRPLQVEGPLLDRAWEIARMVPDGQTRVAPGAPFGPPVPWSDEPTLDGLVAFLGRSPRWPAAA</sequence>
<accession>A0A329QGM7</accession>
<name>A0A329QGM7_9ACTN</name>
<dbReference type="OrthoDB" id="5185819at2"/>
<dbReference type="InterPro" id="IPR017517">
    <property type="entry name" value="Maleyloyr_isom"/>
</dbReference>
<dbReference type="NCBIfam" id="TIGR03083">
    <property type="entry name" value="maleylpyruvate isomerase family mycothiol-dependent enzyme"/>
    <property type="match status" value="1"/>
</dbReference>
<gene>
    <name evidence="3" type="ORF">DPM12_17305</name>
</gene>
<dbReference type="Proteomes" id="UP000250462">
    <property type="component" value="Unassembled WGS sequence"/>
</dbReference>
<dbReference type="Pfam" id="PF11716">
    <property type="entry name" value="MDMPI_N"/>
    <property type="match status" value="1"/>
</dbReference>
<dbReference type="GO" id="GO:0046872">
    <property type="term" value="F:metal ion binding"/>
    <property type="evidence" value="ECO:0007669"/>
    <property type="project" value="InterPro"/>
</dbReference>
<feature type="compositionally biased region" description="Low complexity" evidence="1">
    <location>
        <begin position="1"/>
        <end position="21"/>
    </location>
</feature>
<evidence type="ECO:0000313" key="4">
    <source>
        <dbReference type="Proteomes" id="UP000250462"/>
    </source>
</evidence>
<evidence type="ECO:0000256" key="1">
    <source>
        <dbReference type="SAM" id="MobiDB-lite"/>
    </source>
</evidence>
<dbReference type="RefSeq" id="WP_112259610.1">
    <property type="nucleotide sequence ID" value="NZ_QMIG01000022.1"/>
</dbReference>
<reference evidence="3 4" key="1">
    <citation type="submission" date="2018-06" db="EMBL/GenBank/DDBJ databases">
        <title>Phytoactinopolyspora halophila sp. nov., a novel halophilic actinomycete isolated from a saline soil in China.</title>
        <authorList>
            <person name="Tang S.-K."/>
        </authorList>
    </citation>
    <scope>NUCLEOTIDE SEQUENCE [LARGE SCALE GENOMIC DNA]</scope>
    <source>
        <strain evidence="3 4">YIM 96934</strain>
    </source>
</reference>
<keyword evidence="4" id="KW-1185">Reference proteome</keyword>
<dbReference type="EMBL" id="QMIG01000022">
    <property type="protein sequence ID" value="RAW11101.1"/>
    <property type="molecule type" value="Genomic_DNA"/>
</dbReference>
<dbReference type="InterPro" id="IPR034660">
    <property type="entry name" value="DinB/YfiT-like"/>
</dbReference>
<dbReference type="Gene3D" id="1.20.120.450">
    <property type="entry name" value="dinb family like domain"/>
    <property type="match status" value="1"/>
</dbReference>
<comment type="caution">
    <text evidence="3">The sequence shown here is derived from an EMBL/GenBank/DDBJ whole genome shotgun (WGS) entry which is preliminary data.</text>
</comment>
<evidence type="ECO:0000313" key="3">
    <source>
        <dbReference type="EMBL" id="RAW11101.1"/>
    </source>
</evidence>
<feature type="domain" description="Mycothiol-dependent maleylpyruvate isomerase metal-binding" evidence="2">
    <location>
        <begin position="43"/>
        <end position="158"/>
    </location>
</feature>
<feature type="region of interest" description="Disordered" evidence="1">
    <location>
        <begin position="1"/>
        <end position="28"/>
    </location>
</feature>
<proteinExistence type="predicted"/>
<dbReference type="AlphaFoldDB" id="A0A329QGM7"/>
<dbReference type="NCBIfam" id="TIGR03086">
    <property type="entry name" value="TIGR03086 family metal-binding protein"/>
    <property type="match status" value="1"/>
</dbReference>
<dbReference type="InterPro" id="IPR017520">
    <property type="entry name" value="CHP03086"/>
</dbReference>
<evidence type="ECO:0000259" key="2">
    <source>
        <dbReference type="Pfam" id="PF11716"/>
    </source>
</evidence>
<dbReference type="InterPro" id="IPR024344">
    <property type="entry name" value="MDMPI_metal-binding"/>
</dbReference>